<dbReference type="OrthoDB" id="9765517at2"/>
<name>A0A7X2YXY4_9BACL</name>
<dbReference type="SUPFAM" id="SSF56059">
    <property type="entry name" value="Glutathione synthetase ATP-binding domain-like"/>
    <property type="match status" value="1"/>
</dbReference>
<dbReference type="Proteomes" id="UP000447876">
    <property type="component" value="Unassembled WGS sequence"/>
</dbReference>
<dbReference type="AlphaFoldDB" id="A0A7X2YXY4"/>
<sequence>MNTILPTSNEVDDMFSQAGQVLPAKSRIIVSPQVRSAAKMKQDAAATEKLLDLIELTIERLFGGDMVRVARWLGYSDTVLRWIQASPRLDRQHVLVRSDIYDDQGQPKMLELNLGSSVGGLLEASFHSILLKLPSVREAVRKQEAEWLEPLSEWAWLVVSSFLSHYTNPLMAFVESDFSMPAMQATLNDIADRFHEITKTRVTVCTPKELERRKDGLYVRGEKVDVIYRLFDLEDLQRSPSEFEHILDALEDRLVEMPMGFSSRIAGSKVLFALLSDPAYQTGLSAEDTEWVRRHIPETRLLTTRNRAYALRERERLLIKPADGYGGAGIICGWEASEAEWGTRIDSYLSSASQVARAVVQERIAPSTGPVVIAKPGGAVYQEQASFLWGCYLFGNRHIGHVLRTKEITESSVINYANGAAIGPVFYSEERERTDTRAIDTDFMP</sequence>
<accession>A0A7X2YXY4</accession>
<gene>
    <name evidence="1" type="ORF">GNP95_02365</name>
</gene>
<protein>
    <recommendedName>
        <fullName evidence="3">Glutathionylspermidine synthase pre-ATP-grasp-like domain-containing protein</fullName>
    </recommendedName>
</protein>
<reference evidence="1 2" key="1">
    <citation type="submission" date="2019-11" db="EMBL/GenBank/DDBJ databases">
        <title>Draft genome sequences of five Paenibacillus species of dairy origin.</title>
        <authorList>
            <person name="Olajide A.M."/>
            <person name="Chen S."/>
            <person name="Lapointe G."/>
        </authorList>
    </citation>
    <scope>NUCLEOTIDE SEQUENCE [LARGE SCALE GENOMIC DNA]</scope>
    <source>
        <strain evidence="1 2">12CR55</strain>
    </source>
</reference>
<proteinExistence type="predicted"/>
<dbReference type="Gene3D" id="3.30.1490.270">
    <property type="match status" value="1"/>
</dbReference>
<evidence type="ECO:0008006" key="3">
    <source>
        <dbReference type="Google" id="ProtNLM"/>
    </source>
</evidence>
<organism evidence="1 2">
    <name type="scientific">Paenibacillus woosongensis</name>
    <dbReference type="NCBI Taxonomy" id="307580"/>
    <lineage>
        <taxon>Bacteria</taxon>
        <taxon>Bacillati</taxon>
        <taxon>Bacillota</taxon>
        <taxon>Bacilli</taxon>
        <taxon>Bacillales</taxon>
        <taxon>Paenibacillaceae</taxon>
        <taxon>Paenibacillus</taxon>
    </lineage>
</organism>
<dbReference type="RefSeq" id="WP_155609298.1">
    <property type="nucleotide sequence ID" value="NZ_WNZW01000001.1"/>
</dbReference>
<evidence type="ECO:0000313" key="2">
    <source>
        <dbReference type="Proteomes" id="UP000447876"/>
    </source>
</evidence>
<dbReference type="EMBL" id="WNZW01000001">
    <property type="protein sequence ID" value="MUG43852.1"/>
    <property type="molecule type" value="Genomic_DNA"/>
</dbReference>
<evidence type="ECO:0000313" key="1">
    <source>
        <dbReference type="EMBL" id="MUG43852.1"/>
    </source>
</evidence>
<comment type="caution">
    <text evidence="1">The sequence shown here is derived from an EMBL/GenBank/DDBJ whole genome shotgun (WGS) entry which is preliminary data.</text>
</comment>